<accession>A0A1G1YXA1</accession>
<dbReference type="Proteomes" id="UP000178179">
    <property type="component" value="Unassembled WGS sequence"/>
</dbReference>
<dbReference type="SUPFAM" id="SSF53271">
    <property type="entry name" value="PRTase-like"/>
    <property type="match status" value="1"/>
</dbReference>
<proteinExistence type="predicted"/>
<dbReference type="Gene3D" id="3.40.50.2020">
    <property type="match status" value="1"/>
</dbReference>
<comment type="caution">
    <text evidence="2">The sequence shown here is derived from an EMBL/GenBank/DDBJ whole genome shotgun (WGS) entry which is preliminary data.</text>
</comment>
<dbReference type="InterPro" id="IPR029057">
    <property type="entry name" value="PRTase-like"/>
</dbReference>
<reference evidence="2 3" key="1">
    <citation type="journal article" date="2016" name="Nat. Commun.">
        <title>Thousands of microbial genomes shed light on interconnected biogeochemical processes in an aquifer system.</title>
        <authorList>
            <person name="Anantharaman K."/>
            <person name="Brown C.T."/>
            <person name="Hug L.A."/>
            <person name="Sharon I."/>
            <person name="Castelle C.J."/>
            <person name="Probst A.J."/>
            <person name="Thomas B.C."/>
            <person name="Singh A."/>
            <person name="Wilkins M.J."/>
            <person name="Karaoz U."/>
            <person name="Brodie E.L."/>
            <person name="Williams K.H."/>
            <person name="Hubbard S.S."/>
            <person name="Banfield J.F."/>
        </authorList>
    </citation>
    <scope>NUCLEOTIDE SEQUENCE [LARGE SCALE GENOMIC DNA]</scope>
</reference>
<name>A0A1G1YXA1_9BACT</name>
<evidence type="ECO:0000259" key="1">
    <source>
        <dbReference type="Pfam" id="PF00156"/>
    </source>
</evidence>
<evidence type="ECO:0000313" key="3">
    <source>
        <dbReference type="Proteomes" id="UP000178179"/>
    </source>
</evidence>
<sequence>MQFKDRQDAGRQLARALREYSDGDSVIYALPRGGVVLGSEIANTLHIPLDLVITRKIGHPSNPEYAICAVSEDGELVCNEVEKAFVNKDWLKNAVAKEVKEAARRREVYLRGIKHIPATNITAIVVDDGVATGLTIKAALQSLRKEKPKKLMVAIPVAPHDTLNELRGSADEVVVLEDAKDYLGAVGAYYAYFPQVTDEEVIKLLTRL</sequence>
<dbReference type="EMBL" id="MHIS01000001">
    <property type="protein sequence ID" value="OGY57011.1"/>
    <property type="molecule type" value="Genomic_DNA"/>
</dbReference>
<dbReference type="CDD" id="cd06223">
    <property type="entry name" value="PRTases_typeI"/>
    <property type="match status" value="1"/>
</dbReference>
<evidence type="ECO:0000313" key="2">
    <source>
        <dbReference type="EMBL" id="OGY57011.1"/>
    </source>
</evidence>
<dbReference type="GO" id="GO:0016740">
    <property type="term" value="F:transferase activity"/>
    <property type="evidence" value="ECO:0007669"/>
    <property type="project" value="UniProtKB-KW"/>
</dbReference>
<dbReference type="AlphaFoldDB" id="A0A1G1YXA1"/>
<dbReference type="InterPro" id="IPR000836">
    <property type="entry name" value="PRTase_dom"/>
</dbReference>
<gene>
    <name evidence="2" type="ORF">A2119_00320</name>
</gene>
<dbReference type="Gene3D" id="3.30.1310.20">
    <property type="entry name" value="PRTase-like"/>
    <property type="match status" value="1"/>
</dbReference>
<organism evidence="2 3">
    <name type="scientific">Candidatus Colwellbacteria bacterium GWA2_46_10</name>
    <dbReference type="NCBI Taxonomy" id="1797684"/>
    <lineage>
        <taxon>Bacteria</taxon>
        <taxon>Candidatus Colwelliibacteriota</taxon>
    </lineage>
</organism>
<protein>
    <submittedName>
        <fullName evidence="2">Phosphoribosyl transferase</fullName>
    </submittedName>
</protein>
<keyword evidence="2" id="KW-0808">Transferase</keyword>
<feature type="domain" description="Phosphoribosyltransferase" evidence="1">
    <location>
        <begin position="10"/>
        <end position="180"/>
    </location>
</feature>
<dbReference type="Pfam" id="PF00156">
    <property type="entry name" value="Pribosyltran"/>
    <property type="match status" value="1"/>
</dbReference>